<dbReference type="Proteomes" id="UP000199263">
    <property type="component" value="Unassembled WGS sequence"/>
</dbReference>
<protein>
    <submittedName>
        <fullName evidence="2">Putative membrane protein</fullName>
    </submittedName>
</protein>
<evidence type="ECO:0000313" key="3">
    <source>
        <dbReference type="Proteomes" id="UP000199263"/>
    </source>
</evidence>
<feature type="transmembrane region" description="Helical" evidence="1">
    <location>
        <begin position="184"/>
        <end position="201"/>
    </location>
</feature>
<keyword evidence="3" id="KW-1185">Reference proteome</keyword>
<dbReference type="OrthoDB" id="9786473at2"/>
<dbReference type="Pfam" id="PF09997">
    <property type="entry name" value="DUF2238"/>
    <property type="match status" value="1"/>
</dbReference>
<dbReference type="InterPro" id="IPR058534">
    <property type="entry name" value="YjdF"/>
</dbReference>
<feature type="transmembrane region" description="Helical" evidence="1">
    <location>
        <begin position="12"/>
        <end position="31"/>
    </location>
</feature>
<accession>A0A1I1R196</accession>
<dbReference type="AlphaFoldDB" id="A0A1I1R196"/>
<proteinExistence type="predicted"/>
<keyword evidence="1" id="KW-0472">Membrane</keyword>
<sequence length="211" mass="24367">MIKHEKNNQEVNYLHIMMLFIFSAIFIWSLISPKDLFTWFLEALPVIIGLIVILATYNSFRLTNLVYVFILVHAIILLIGAHYTYAEMPFFNWLRDYLNLSRNYYDRLGHFAQGFVPAMISREILLRKSSLKRGKLLFFLIICICLAISASYELIEWVVAEATGSAADAFLGTQGDVWDTQWDMFFALLGAICSLLGLSRLHDSFLYRAML</sequence>
<reference evidence="2 3" key="1">
    <citation type="submission" date="2016-10" db="EMBL/GenBank/DDBJ databases">
        <authorList>
            <person name="de Groot N.N."/>
        </authorList>
    </citation>
    <scope>NUCLEOTIDE SEQUENCE [LARGE SCALE GENOMIC DNA]</scope>
    <source>
        <strain evidence="2 3">DSM 12992</strain>
    </source>
</reference>
<evidence type="ECO:0000256" key="1">
    <source>
        <dbReference type="SAM" id="Phobius"/>
    </source>
</evidence>
<evidence type="ECO:0000313" key="2">
    <source>
        <dbReference type="EMBL" id="SFD24050.1"/>
    </source>
</evidence>
<feature type="transmembrane region" description="Helical" evidence="1">
    <location>
        <begin position="37"/>
        <end position="57"/>
    </location>
</feature>
<dbReference type="RefSeq" id="WP_090093294.1">
    <property type="nucleotide sequence ID" value="NZ_FOMG01000026.1"/>
</dbReference>
<dbReference type="EMBL" id="FOMG01000026">
    <property type="protein sequence ID" value="SFD24050.1"/>
    <property type="molecule type" value="Genomic_DNA"/>
</dbReference>
<name>A0A1I1R196_9CLOT</name>
<dbReference type="InterPro" id="IPR014509">
    <property type="entry name" value="YjdF-like"/>
</dbReference>
<feature type="transmembrane region" description="Helical" evidence="1">
    <location>
        <begin position="64"/>
        <end position="84"/>
    </location>
</feature>
<gene>
    <name evidence="2" type="ORF">SAMN05421842_12633</name>
</gene>
<feature type="transmembrane region" description="Helical" evidence="1">
    <location>
        <begin position="104"/>
        <end position="124"/>
    </location>
</feature>
<keyword evidence="1" id="KW-0812">Transmembrane</keyword>
<keyword evidence="1" id="KW-1133">Transmembrane helix</keyword>
<feature type="transmembrane region" description="Helical" evidence="1">
    <location>
        <begin position="136"/>
        <end position="155"/>
    </location>
</feature>
<organism evidence="2 3">
    <name type="scientific">Clostridium uliginosum</name>
    <dbReference type="NCBI Taxonomy" id="119641"/>
    <lineage>
        <taxon>Bacteria</taxon>
        <taxon>Bacillati</taxon>
        <taxon>Bacillota</taxon>
        <taxon>Clostridia</taxon>
        <taxon>Eubacteriales</taxon>
        <taxon>Clostridiaceae</taxon>
        <taxon>Clostridium</taxon>
    </lineage>
</organism>
<dbReference type="PIRSF" id="PIRSF020606">
    <property type="entry name" value="UCP020606"/>
    <property type="match status" value="1"/>
</dbReference>